<protein>
    <recommendedName>
        <fullName evidence="3">deoxyribonuclease II</fullName>
        <ecNumber evidence="3">3.1.22.1</ecNumber>
    </recommendedName>
</protein>
<evidence type="ECO:0000256" key="4">
    <source>
        <dbReference type="ARBA" id="ARBA00022801"/>
    </source>
</evidence>
<reference evidence="6" key="2">
    <citation type="submission" date="2025-08" db="UniProtKB">
        <authorList>
            <consortium name="Ensembl"/>
        </authorList>
    </citation>
    <scope>IDENTIFICATION</scope>
</reference>
<evidence type="ECO:0000256" key="3">
    <source>
        <dbReference type="ARBA" id="ARBA00012036"/>
    </source>
</evidence>
<keyword evidence="5" id="KW-0732">Signal</keyword>
<comment type="catalytic activity">
    <reaction evidence="1">
        <text>Endonucleolytic cleavage to nucleoside 3'-phosphates and 3'-phosphooligonucleotide end-products.</text>
        <dbReference type="EC" id="3.1.22.1"/>
    </reaction>
</comment>
<feature type="chain" id="PRO_5018013106" description="deoxyribonuclease II" evidence="5">
    <location>
        <begin position="17"/>
        <end position="304"/>
    </location>
</feature>
<sequence length="304" mass="35513">MFCLFLIRFIIYKAPGEIIPRSNPRRYNNKMNYLYIDSANSKSYMHNRPDYKNLKDPSGALAHTLRPVLKKIRNMVRPLVWSNRPGVWLLHSTPQFPFRRDQNNFWPESGLQLAQTFICVTFNYNQFIQIAQCQRECECKRVLKGSMFQKDRKCFKCSLILLQMETCTTLLPRQFRVMCMQTWPCQKDRADSDCSGPNHVYNIKTIKKVLGPASTWSPTKDHSKWCVTNSESNSEWTCIADVNRAQTQYQRRGGALCIENRDVRDKFWEFAREFDECSTTPTTMDTSDCEPDSKIIHLDPSVTG</sequence>
<dbReference type="GeneTree" id="ENSGT00940000180133"/>
<dbReference type="Ensembl" id="ENSMZET00005032225.1">
    <property type="protein sequence ID" value="ENSMZEP00005031218.1"/>
    <property type="gene ID" value="ENSMZEG00005023277.1"/>
</dbReference>
<feature type="signal peptide" evidence="5">
    <location>
        <begin position="1"/>
        <end position="16"/>
    </location>
</feature>
<dbReference type="GO" id="GO:0004531">
    <property type="term" value="F:deoxyribonuclease II activity"/>
    <property type="evidence" value="ECO:0007669"/>
    <property type="project" value="UniProtKB-EC"/>
</dbReference>
<evidence type="ECO:0000313" key="6">
    <source>
        <dbReference type="Ensembl" id="ENSMZEP00005031218.1"/>
    </source>
</evidence>
<evidence type="ECO:0000313" key="7">
    <source>
        <dbReference type="Proteomes" id="UP000265160"/>
    </source>
</evidence>
<dbReference type="STRING" id="106582.ENSMZEP00005031218"/>
<keyword evidence="4" id="KW-0378">Hydrolase</keyword>
<dbReference type="PANTHER" id="PTHR10858:SF23">
    <property type="entry name" value="DEOXYRIBONUCLEASE II"/>
    <property type="match status" value="1"/>
</dbReference>
<dbReference type="AlphaFoldDB" id="A0A3P9D9H2"/>
<proteinExistence type="inferred from homology"/>
<name>A0A3P9D9H2_9CICH</name>
<reference evidence="6" key="3">
    <citation type="submission" date="2025-09" db="UniProtKB">
        <authorList>
            <consortium name="Ensembl"/>
        </authorList>
    </citation>
    <scope>IDENTIFICATION</scope>
</reference>
<dbReference type="Proteomes" id="UP000265160">
    <property type="component" value="LG4"/>
</dbReference>
<reference evidence="6 7" key="1">
    <citation type="journal article" date="2014" name="Nature">
        <title>The genomic substrate for adaptive radiation in African cichlid fish.</title>
        <authorList>
            <person name="Brawand D."/>
            <person name="Wagner C.E."/>
            <person name="Li Y.I."/>
            <person name="Malinsky M."/>
            <person name="Keller I."/>
            <person name="Fan S."/>
            <person name="Simakov O."/>
            <person name="Ng A.Y."/>
            <person name="Lim Z.W."/>
            <person name="Bezault E."/>
            <person name="Turner-Maier J."/>
            <person name="Johnson J."/>
            <person name="Alcazar R."/>
            <person name="Noh H.J."/>
            <person name="Russell P."/>
            <person name="Aken B."/>
            <person name="Alfoldi J."/>
            <person name="Amemiya C."/>
            <person name="Azzouzi N."/>
            <person name="Baroiller J.F."/>
            <person name="Barloy-Hubler F."/>
            <person name="Berlin A."/>
            <person name="Bloomquist R."/>
            <person name="Carleton K.L."/>
            <person name="Conte M.A."/>
            <person name="D'Cotta H."/>
            <person name="Eshel O."/>
            <person name="Gaffney L."/>
            <person name="Galibert F."/>
            <person name="Gante H.F."/>
            <person name="Gnerre S."/>
            <person name="Greuter L."/>
            <person name="Guyon R."/>
            <person name="Haddad N.S."/>
            <person name="Haerty W."/>
            <person name="Harris R.M."/>
            <person name="Hofmann H.A."/>
            <person name="Hourlier T."/>
            <person name="Hulata G."/>
            <person name="Jaffe D.B."/>
            <person name="Lara M."/>
            <person name="Lee A.P."/>
            <person name="MacCallum I."/>
            <person name="Mwaiko S."/>
            <person name="Nikaido M."/>
            <person name="Nishihara H."/>
            <person name="Ozouf-Costaz C."/>
            <person name="Penman D.J."/>
            <person name="Przybylski D."/>
            <person name="Rakotomanga M."/>
            <person name="Renn S.C.P."/>
            <person name="Ribeiro F.J."/>
            <person name="Ron M."/>
            <person name="Salzburger W."/>
            <person name="Sanchez-Pulido L."/>
            <person name="Santos M.E."/>
            <person name="Searle S."/>
            <person name="Sharpe T."/>
            <person name="Swofford R."/>
            <person name="Tan F.J."/>
            <person name="Williams L."/>
            <person name="Young S."/>
            <person name="Yin S."/>
            <person name="Okada N."/>
            <person name="Kocher T.D."/>
            <person name="Miska E.A."/>
            <person name="Lander E.S."/>
            <person name="Venkatesh B."/>
            <person name="Fernald R.D."/>
            <person name="Meyer A."/>
            <person name="Ponting C.P."/>
            <person name="Streelman J.T."/>
            <person name="Lindblad-Toh K."/>
            <person name="Seehausen O."/>
            <person name="Di Palma F."/>
        </authorList>
    </citation>
    <scope>NUCLEOTIDE SEQUENCE</scope>
</reference>
<evidence type="ECO:0000256" key="1">
    <source>
        <dbReference type="ARBA" id="ARBA00000447"/>
    </source>
</evidence>
<evidence type="ECO:0000256" key="2">
    <source>
        <dbReference type="ARBA" id="ARBA00007527"/>
    </source>
</evidence>
<dbReference type="EC" id="3.1.22.1" evidence="3"/>
<comment type="similarity">
    <text evidence="2">Belongs to the DNase II family.</text>
</comment>
<keyword evidence="7" id="KW-1185">Reference proteome</keyword>
<evidence type="ECO:0000256" key="5">
    <source>
        <dbReference type="SAM" id="SignalP"/>
    </source>
</evidence>
<dbReference type="InterPro" id="IPR004947">
    <property type="entry name" value="DNase_II"/>
</dbReference>
<accession>A0A3P9D9H2</accession>
<dbReference type="Pfam" id="PF03265">
    <property type="entry name" value="DNase_II"/>
    <property type="match status" value="2"/>
</dbReference>
<organism evidence="6 7">
    <name type="scientific">Maylandia zebra</name>
    <name type="common">zebra mbuna</name>
    <dbReference type="NCBI Taxonomy" id="106582"/>
    <lineage>
        <taxon>Eukaryota</taxon>
        <taxon>Metazoa</taxon>
        <taxon>Chordata</taxon>
        <taxon>Craniata</taxon>
        <taxon>Vertebrata</taxon>
        <taxon>Euteleostomi</taxon>
        <taxon>Actinopterygii</taxon>
        <taxon>Neopterygii</taxon>
        <taxon>Teleostei</taxon>
        <taxon>Neoteleostei</taxon>
        <taxon>Acanthomorphata</taxon>
        <taxon>Ovalentaria</taxon>
        <taxon>Cichlomorphae</taxon>
        <taxon>Cichliformes</taxon>
        <taxon>Cichlidae</taxon>
        <taxon>African cichlids</taxon>
        <taxon>Pseudocrenilabrinae</taxon>
        <taxon>Haplochromini</taxon>
        <taxon>Maylandia</taxon>
        <taxon>Maylandia zebra complex</taxon>
    </lineage>
</organism>
<dbReference type="PANTHER" id="PTHR10858">
    <property type="entry name" value="DEOXYRIBONUCLEASE II"/>
    <property type="match status" value="1"/>
</dbReference>
<dbReference type="GO" id="GO:0006309">
    <property type="term" value="P:apoptotic DNA fragmentation"/>
    <property type="evidence" value="ECO:0007669"/>
    <property type="project" value="TreeGrafter"/>
</dbReference>